<organism evidence="3 4">
    <name type="scientific">Pricia mediterranea</name>
    <dbReference type="NCBI Taxonomy" id="3076079"/>
    <lineage>
        <taxon>Bacteria</taxon>
        <taxon>Pseudomonadati</taxon>
        <taxon>Bacteroidota</taxon>
        <taxon>Flavobacteriia</taxon>
        <taxon>Flavobacteriales</taxon>
        <taxon>Flavobacteriaceae</taxon>
        <taxon>Pricia</taxon>
    </lineage>
</organism>
<name>A0ABU3L5T4_9FLAO</name>
<sequence length="258" mass="28368">MKKLQKSAFANLSALFFIMFCGLTYAQHEKFEFDFGTSTSLEDVLAGSSEDGATLKWINVNTVKEGWSVNDDGVLVNQGHPIGVVRSEKQYENFILHVEWRHMEAGGNSGIFAWSGANPPDDSPLPDGVEIQMLELDWVNINAKDGVPQPIAYVHGEVWGVGGVVTDPDNPRGERSKSIENRAKGKGEWNTYDVVAVDGVIKLAVNGKFVNGISKSTQKKGYLCLESEGAEIHFRNFKIIELPPGVTSHEQTAPLLDY</sequence>
<dbReference type="RefSeq" id="WP_314014702.1">
    <property type="nucleotide sequence ID" value="NZ_JAVTTP010000001.1"/>
</dbReference>
<evidence type="ECO:0000259" key="2">
    <source>
        <dbReference type="Pfam" id="PF06439"/>
    </source>
</evidence>
<evidence type="ECO:0000256" key="1">
    <source>
        <dbReference type="SAM" id="SignalP"/>
    </source>
</evidence>
<keyword evidence="4" id="KW-1185">Reference proteome</keyword>
<dbReference type="Proteomes" id="UP001250656">
    <property type="component" value="Unassembled WGS sequence"/>
</dbReference>
<feature type="signal peptide" evidence="1">
    <location>
        <begin position="1"/>
        <end position="26"/>
    </location>
</feature>
<feature type="domain" description="3-keto-alpha-glucoside-1,2-lyase/3-keto-2-hydroxy-glucal hydratase" evidence="2">
    <location>
        <begin position="56"/>
        <end position="239"/>
    </location>
</feature>
<accession>A0ABU3L5T4</accession>
<feature type="chain" id="PRO_5046353900" evidence="1">
    <location>
        <begin position="27"/>
        <end position="258"/>
    </location>
</feature>
<dbReference type="Pfam" id="PF06439">
    <property type="entry name" value="3keto-disac_hyd"/>
    <property type="match status" value="1"/>
</dbReference>
<dbReference type="Gene3D" id="2.60.120.560">
    <property type="entry name" value="Exo-inulinase, domain 1"/>
    <property type="match status" value="1"/>
</dbReference>
<reference evidence="3 4" key="1">
    <citation type="submission" date="2023-09" db="EMBL/GenBank/DDBJ databases">
        <title>Novel taxa isolated from Blanes Bay.</title>
        <authorList>
            <person name="Rey-Velasco X."/>
            <person name="Lucena T."/>
        </authorList>
    </citation>
    <scope>NUCLEOTIDE SEQUENCE [LARGE SCALE GENOMIC DNA]</scope>
    <source>
        <strain evidence="3 4">S334</strain>
    </source>
</reference>
<evidence type="ECO:0000313" key="4">
    <source>
        <dbReference type="Proteomes" id="UP001250656"/>
    </source>
</evidence>
<gene>
    <name evidence="3" type="ORF">RQM65_10165</name>
</gene>
<dbReference type="EMBL" id="JAVTTP010000001">
    <property type="protein sequence ID" value="MDT7829027.1"/>
    <property type="molecule type" value="Genomic_DNA"/>
</dbReference>
<keyword evidence="1" id="KW-0732">Signal</keyword>
<dbReference type="InterPro" id="IPR010496">
    <property type="entry name" value="AL/BT2_dom"/>
</dbReference>
<proteinExistence type="predicted"/>
<protein>
    <submittedName>
        <fullName evidence="3">DUF1080 domain-containing protein</fullName>
    </submittedName>
</protein>
<comment type="caution">
    <text evidence="3">The sequence shown here is derived from an EMBL/GenBank/DDBJ whole genome shotgun (WGS) entry which is preliminary data.</text>
</comment>
<evidence type="ECO:0000313" key="3">
    <source>
        <dbReference type="EMBL" id="MDT7829027.1"/>
    </source>
</evidence>